<dbReference type="Proteomes" id="UP000095553">
    <property type="component" value="Unassembled WGS sequence"/>
</dbReference>
<evidence type="ECO:0000313" key="5">
    <source>
        <dbReference type="Proteomes" id="UP000095553"/>
    </source>
</evidence>
<feature type="domain" description="HTH tetR-type" evidence="3">
    <location>
        <begin position="11"/>
        <end position="71"/>
    </location>
</feature>
<evidence type="ECO:0000313" key="4">
    <source>
        <dbReference type="EMBL" id="CUM69529.1"/>
    </source>
</evidence>
<evidence type="ECO:0000256" key="2">
    <source>
        <dbReference type="PROSITE-ProRule" id="PRU00335"/>
    </source>
</evidence>
<sequence>MVEKKTDRRILKTKRALRESLLYLLKEQPIQKISVSRLCEKSDINRSTFYTYYSSPMDLLESIEDEILNTLEEDMIQFEKENSISQLMNSIIFYISEHKQLVRLLFSDHGDPGFQNKLLLATQHWTMPLWQSRRPDYDAEALSSLHIYIVSGCMAVIRQWITGGFQESEEEVSSLLEKLSASTSAGFLQGK</sequence>
<reference evidence="4 5" key="1">
    <citation type="submission" date="2015-09" db="EMBL/GenBank/DDBJ databases">
        <authorList>
            <consortium name="Pathogen Informatics"/>
        </authorList>
    </citation>
    <scope>NUCLEOTIDE SEQUENCE [LARGE SCALE GENOMIC DNA]</scope>
    <source>
        <strain evidence="4 5">2789STDY5834959</strain>
    </source>
</reference>
<dbReference type="InterPro" id="IPR001647">
    <property type="entry name" value="HTH_TetR"/>
</dbReference>
<keyword evidence="1 2" id="KW-0238">DNA-binding</keyword>
<protein>
    <submittedName>
        <fullName evidence="4">Probable dihydroxyacetone kinase regulator</fullName>
    </submittedName>
</protein>
<name>A0A173QW36_ANAHA</name>
<dbReference type="SUPFAM" id="SSF46689">
    <property type="entry name" value="Homeodomain-like"/>
    <property type="match status" value="1"/>
</dbReference>
<dbReference type="Pfam" id="PF14278">
    <property type="entry name" value="TetR_C_8"/>
    <property type="match status" value="1"/>
</dbReference>
<feature type="DNA-binding region" description="H-T-H motif" evidence="2">
    <location>
        <begin position="34"/>
        <end position="53"/>
    </location>
</feature>
<dbReference type="PANTHER" id="PTHR43479:SF7">
    <property type="entry name" value="TETR-FAMILY TRANSCRIPTIONAL REGULATOR"/>
    <property type="match status" value="1"/>
</dbReference>
<evidence type="ECO:0000256" key="1">
    <source>
        <dbReference type="ARBA" id="ARBA00023125"/>
    </source>
</evidence>
<dbReference type="EMBL" id="CYXY01000001">
    <property type="protein sequence ID" value="CUM69529.1"/>
    <property type="molecule type" value="Genomic_DNA"/>
</dbReference>
<gene>
    <name evidence="4" type="ORF">ERS852571_00009</name>
</gene>
<keyword evidence="4" id="KW-0808">Transferase</keyword>
<accession>A0A173QW36</accession>
<dbReference type="RefSeq" id="WP_242855223.1">
    <property type="nucleotide sequence ID" value="NZ_CYXY01000001.1"/>
</dbReference>
<dbReference type="PANTHER" id="PTHR43479">
    <property type="entry name" value="ACREF/ENVCD OPERON REPRESSOR-RELATED"/>
    <property type="match status" value="1"/>
</dbReference>
<evidence type="ECO:0000259" key="3">
    <source>
        <dbReference type="PROSITE" id="PS50977"/>
    </source>
</evidence>
<dbReference type="GO" id="GO:0016301">
    <property type="term" value="F:kinase activity"/>
    <property type="evidence" value="ECO:0007669"/>
    <property type="project" value="UniProtKB-KW"/>
</dbReference>
<dbReference type="Gene3D" id="1.10.357.10">
    <property type="entry name" value="Tetracycline Repressor, domain 2"/>
    <property type="match status" value="1"/>
</dbReference>
<dbReference type="AlphaFoldDB" id="A0A173QW36"/>
<proteinExistence type="predicted"/>
<dbReference type="InterPro" id="IPR039532">
    <property type="entry name" value="TetR_C_Firmicutes"/>
</dbReference>
<dbReference type="InterPro" id="IPR009057">
    <property type="entry name" value="Homeodomain-like_sf"/>
</dbReference>
<keyword evidence="4" id="KW-0418">Kinase</keyword>
<dbReference type="GO" id="GO:0003677">
    <property type="term" value="F:DNA binding"/>
    <property type="evidence" value="ECO:0007669"/>
    <property type="project" value="UniProtKB-UniRule"/>
</dbReference>
<dbReference type="InterPro" id="IPR050624">
    <property type="entry name" value="HTH-type_Tx_Regulator"/>
</dbReference>
<organism evidence="4 5">
    <name type="scientific">Anaerostipes hadrus</name>
    <dbReference type="NCBI Taxonomy" id="649756"/>
    <lineage>
        <taxon>Bacteria</taxon>
        <taxon>Bacillati</taxon>
        <taxon>Bacillota</taxon>
        <taxon>Clostridia</taxon>
        <taxon>Lachnospirales</taxon>
        <taxon>Lachnospiraceae</taxon>
        <taxon>Anaerostipes</taxon>
    </lineage>
</organism>
<dbReference type="PROSITE" id="PS50977">
    <property type="entry name" value="HTH_TETR_2"/>
    <property type="match status" value="1"/>
</dbReference>